<evidence type="ECO:0008006" key="3">
    <source>
        <dbReference type="Google" id="ProtNLM"/>
    </source>
</evidence>
<evidence type="ECO:0000313" key="2">
    <source>
        <dbReference type="Proteomes" id="UP000199470"/>
    </source>
</evidence>
<protein>
    <recommendedName>
        <fullName evidence="3">AAA ATPase domain-containing protein</fullName>
    </recommendedName>
</protein>
<gene>
    <name evidence="1" type="ORF">SAMN02982985_05232</name>
</gene>
<dbReference type="InterPro" id="IPR027417">
    <property type="entry name" value="P-loop_NTPase"/>
</dbReference>
<proteinExistence type="predicted"/>
<dbReference type="AlphaFoldDB" id="A0A1I4TK29"/>
<evidence type="ECO:0000313" key="1">
    <source>
        <dbReference type="EMBL" id="SFM77059.1"/>
    </source>
</evidence>
<reference evidence="1 2" key="1">
    <citation type="submission" date="2016-10" db="EMBL/GenBank/DDBJ databases">
        <authorList>
            <person name="de Groot N.N."/>
        </authorList>
    </citation>
    <scope>NUCLEOTIDE SEQUENCE [LARGE SCALE GENOMIC DNA]</scope>
    <source>
        <strain evidence="1 2">ATCC 43154</strain>
    </source>
</reference>
<keyword evidence="2" id="KW-1185">Reference proteome</keyword>
<dbReference type="Proteomes" id="UP000199470">
    <property type="component" value="Unassembled WGS sequence"/>
</dbReference>
<dbReference type="SUPFAM" id="SSF52540">
    <property type="entry name" value="P-loop containing nucleoside triphosphate hydrolases"/>
    <property type="match status" value="1"/>
</dbReference>
<dbReference type="OrthoDB" id="8251210at2"/>
<dbReference type="EMBL" id="FOTW01000032">
    <property type="protein sequence ID" value="SFM77059.1"/>
    <property type="molecule type" value="Genomic_DNA"/>
</dbReference>
<name>A0A1I4TK29_9BURK</name>
<dbReference type="RefSeq" id="WP_139236759.1">
    <property type="nucleotide sequence ID" value="NZ_FOTW01000032.1"/>
</dbReference>
<sequence>MVIQTNLDDVVTSIVDDALESAIFRDTFNPVDLLSVSPNDVHWPPALRRLAEFCVEIETSEGLQWSLRPDARVRALRSLKPDRLYELAIEAEELSKDKLGRWLAIVILNREVEFRRLSVETLQLLRKAALYVNSEKIAFSPRLLNQHLERQDATTSLKLARSEKVLGRWWQLRRMKIFADVHRQPGPGLNSLEITGPGGSGKSALLAEFVSQIRGDDWHGSPLVWLDFDRVELSTASPSALTLELSRQIGLTDVKWSNAMNNFRQEVAETLIGHTPGGQLEFHSSSVASKGISSVWHRHTRGTSLEGPLILILDTLEEVAVQTPEVANRLEQWLWSLMHEFELADVRVIMAGRVLPVRQINRWPQTIHSMTIGNLPHRDAKRLLQRLVRQSNVEPVPYDLLVTRFGGNPLVLKLIANWINTDPHFAITDLTSDSFSRNINETIAQGLIYRRILGRMRTNDKVKKLAFPGLILRRVTPELIMKVLAEPCGLSDITLQQSEEMFNVLSSQVWLVKRDLQTGALLHRKDLRQLMLKILVEHDYPVASAIHLRAIKYYEHEEGQEFTSAQRELEARYHHLMLGTLEDLDLTQARALLQSIGTDISSAPLVAAARLKAQAQYRLQSHELQLLDEDLRSNYERKTKGRLSRESRDIPLSEILPVTVLNGLTYQHEIEYNVILDFFANANFEAAANAAMAVFERTFKERTRGVRVTEGRNLTESSLWQAALSVLVAGKPSALANYIKRQLDSPKKDSHFSEQFNLDGKGSLTFRQGIETILSLLMPGVINTERSAPRQRSLIEIEHIDDYRYVQLNLAAREDFFAEHKYIRAGLMRFLAPEFIIYLQSTENIQRARILRRLPILARTENLFNKGDFDLGFIREIVSQIIVMPIQTDTSERKKIFNSGLLTDLYPAVCPVLETVDPTLLSEFVKTLPIAKRALWPIELQADRLLKSIKKDRVGWIATFVECVDQHGMLESLIRYCRVNSKNEKITQIERLVSIVDRRFSTNY</sequence>
<dbReference type="STRING" id="758825.SAMN02982985_05232"/>
<dbReference type="PRINTS" id="PR00364">
    <property type="entry name" value="DISEASERSIST"/>
</dbReference>
<organism evidence="1 2">
    <name type="scientific">Rugamonas rubra</name>
    <dbReference type="NCBI Taxonomy" id="758825"/>
    <lineage>
        <taxon>Bacteria</taxon>
        <taxon>Pseudomonadati</taxon>
        <taxon>Pseudomonadota</taxon>
        <taxon>Betaproteobacteria</taxon>
        <taxon>Burkholderiales</taxon>
        <taxon>Oxalobacteraceae</taxon>
        <taxon>Telluria group</taxon>
        <taxon>Rugamonas</taxon>
    </lineage>
</organism>
<accession>A0A1I4TK29</accession>
<dbReference type="Gene3D" id="3.40.50.300">
    <property type="entry name" value="P-loop containing nucleotide triphosphate hydrolases"/>
    <property type="match status" value="1"/>
</dbReference>